<accession>A0A9C9EKY4</accession>
<dbReference type="SUPFAM" id="SSF53098">
    <property type="entry name" value="Ribonuclease H-like"/>
    <property type="match status" value="1"/>
</dbReference>
<comment type="caution">
    <text evidence="2">The sequence shown here is derived from an EMBL/GenBank/DDBJ whole genome shotgun (WGS) entry which is preliminary data.</text>
</comment>
<dbReference type="InterPro" id="IPR036397">
    <property type="entry name" value="RNaseH_sf"/>
</dbReference>
<proteinExistence type="predicted"/>
<evidence type="ECO:0000259" key="1">
    <source>
        <dbReference type="PROSITE" id="PS50994"/>
    </source>
</evidence>
<protein>
    <recommendedName>
        <fullName evidence="1">Integrase catalytic domain-containing protein</fullName>
    </recommendedName>
</protein>
<dbReference type="Proteomes" id="UP000885826">
    <property type="component" value="Unassembled WGS sequence"/>
</dbReference>
<reference evidence="2" key="1">
    <citation type="journal article" date="2020" name="mSystems">
        <title>Genome- and Community-Level Interaction Insights into Carbon Utilization and Element Cycling Functions of Hydrothermarchaeota in Hydrothermal Sediment.</title>
        <authorList>
            <person name="Zhou Z."/>
            <person name="Liu Y."/>
            <person name="Xu W."/>
            <person name="Pan J."/>
            <person name="Luo Z.H."/>
            <person name="Li M."/>
        </authorList>
    </citation>
    <scope>NUCLEOTIDE SEQUENCE</scope>
    <source>
        <strain evidence="2">HyVt-388</strain>
    </source>
</reference>
<gene>
    <name evidence="2" type="ORF">ENI34_01455</name>
</gene>
<dbReference type="AlphaFoldDB" id="A0A9C9EKY4"/>
<name>A0A9C9EKY4_UNCW3</name>
<dbReference type="Gene3D" id="3.30.420.10">
    <property type="entry name" value="Ribonuclease H-like superfamily/Ribonuclease H"/>
    <property type="match status" value="1"/>
</dbReference>
<sequence length="416" mass="48442">MTITIPEGVYTMKAKRSIVKFNARAYKKASRQQKSAMLDDLVKATHLHRKYLTMLLNNTGKVRYTSRGIKLVGDPTITYLHKRGRKKKYTRELLPYLKALWVLTGYRSSVHLRAFITEHQSWVLAGIPSQEIKGFPKKMREILRPLQNIPPAIQELLRTISSATIERLLKPVKDQYRLKHKYRPHPHASMLKKKIPVESHFDKPLGRLGYTELDTVHHCGLVSRGSYCLTLTEVETTTHWVELRALRNKAHQWVYQALKDIDQTLPFKVNTRHVDGGSEFINRALWAYTQARGVRYVRSRAYHKNDNPVVESRQWTLVRSQVGYRRYDTDAEYQVLARLMPLISLKNNYFMPTMKTIKKVRIGGKVRKKYEIDTPYKRVLKSAALSKGKKQTLMKRKNFSVLSETVTRDHETATKA</sequence>
<dbReference type="EMBL" id="DRIG01000019">
    <property type="protein sequence ID" value="HEC77794.1"/>
    <property type="molecule type" value="Genomic_DNA"/>
</dbReference>
<dbReference type="InterPro" id="IPR001584">
    <property type="entry name" value="Integrase_cat-core"/>
</dbReference>
<feature type="domain" description="Integrase catalytic" evidence="1">
    <location>
        <begin position="200"/>
        <end position="383"/>
    </location>
</feature>
<evidence type="ECO:0000313" key="2">
    <source>
        <dbReference type="EMBL" id="HEC77794.1"/>
    </source>
</evidence>
<dbReference type="GO" id="GO:0015074">
    <property type="term" value="P:DNA integration"/>
    <property type="evidence" value="ECO:0007669"/>
    <property type="project" value="InterPro"/>
</dbReference>
<dbReference type="PROSITE" id="PS50994">
    <property type="entry name" value="INTEGRASE"/>
    <property type="match status" value="1"/>
</dbReference>
<organism evidence="2 3">
    <name type="scientific">candidate division WOR-3 bacterium</name>
    <dbReference type="NCBI Taxonomy" id="2052148"/>
    <lineage>
        <taxon>Bacteria</taxon>
        <taxon>Bacteria division WOR-3</taxon>
    </lineage>
</organism>
<dbReference type="InterPro" id="IPR012337">
    <property type="entry name" value="RNaseH-like_sf"/>
</dbReference>
<dbReference type="GO" id="GO:0003676">
    <property type="term" value="F:nucleic acid binding"/>
    <property type="evidence" value="ECO:0007669"/>
    <property type="project" value="InterPro"/>
</dbReference>
<evidence type="ECO:0000313" key="3">
    <source>
        <dbReference type="Proteomes" id="UP000885826"/>
    </source>
</evidence>